<dbReference type="Proteomes" id="UP000248012">
    <property type="component" value="Unassembled WGS sequence"/>
</dbReference>
<dbReference type="AlphaFoldDB" id="A0A2V4MQN9"/>
<accession>A0A2V4MQN9</accession>
<comment type="caution">
    <text evidence="2">The sequence shown here is derived from an EMBL/GenBank/DDBJ whole genome shotgun (WGS) entry which is preliminary data.</text>
</comment>
<dbReference type="OrthoDB" id="7724906at2"/>
<name>A0A2V4MQN9_9RHOB</name>
<feature type="chain" id="PRO_5016058573" evidence="1">
    <location>
        <begin position="39"/>
        <end position="170"/>
    </location>
</feature>
<proteinExistence type="predicted"/>
<feature type="signal peptide" evidence="1">
    <location>
        <begin position="1"/>
        <end position="38"/>
    </location>
</feature>
<organism evidence="2 3">
    <name type="scientific">Litorivita pollutaquae</name>
    <dbReference type="NCBI Taxonomy" id="2200892"/>
    <lineage>
        <taxon>Bacteria</taxon>
        <taxon>Pseudomonadati</taxon>
        <taxon>Pseudomonadota</taxon>
        <taxon>Alphaproteobacteria</taxon>
        <taxon>Rhodobacterales</taxon>
        <taxon>Paracoccaceae</taxon>
        <taxon>Litorivita</taxon>
    </lineage>
</organism>
<protein>
    <submittedName>
        <fullName evidence="2">Uncharacterized protein</fullName>
    </submittedName>
</protein>
<keyword evidence="1" id="KW-0732">Signal</keyword>
<evidence type="ECO:0000256" key="1">
    <source>
        <dbReference type="SAM" id="SignalP"/>
    </source>
</evidence>
<evidence type="ECO:0000313" key="3">
    <source>
        <dbReference type="Proteomes" id="UP000248012"/>
    </source>
</evidence>
<evidence type="ECO:0000313" key="2">
    <source>
        <dbReference type="EMBL" id="PYC47839.1"/>
    </source>
</evidence>
<gene>
    <name evidence="2" type="ORF">DI396_07040</name>
</gene>
<dbReference type="EMBL" id="QFVT01000004">
    <property type="protein sequence ID" value="PYC47839.1"/>
    <property type="molecule type" value="Genomic_DNA"/>
</dbReference>
<keyword evidence="3" id="KW-1185">Reference proteome</keyword>
<reference evidence="2 3" key="1">
    <citation type="submission" date="2018-05" db="EMBL/GenBank/DDBJ databases">
        <title>Oceanovita maritima gen. nov., sp. nov., a marine bacterium in the family Rhodobacteraceae isolated from surface seawater of Lundu port Xiamen, China.</title>
        <authorList>
            <person name="Hetharua B.H."/>
            <person name="Min D."/>
            <person name="Liao H."/>
            <person name="Tian Y."/>
        </authorList>
    </citation>
    <scope>NUCLEOTIDE SEQUENCE [LARGE SCALE GENOMIC DNA]</scope>
    <source>
        <strain evidence="2 3">FSX-11</strain>
    </source>
</reference>
<sequence length="170" mass="18893">MSVRAKALCLKVMCEVPMSFRPLLFSLLLSVAPLCAAAQDNWPDLDAVLFPQLAQGSGVVEAAFFLPDRPTPSQAREAIAIVYEWIQGSAGSTRIVVGHYTLDHPPLQFTFRGHVSNLFGHSPRDPQFLPDRIELTMTTLKDGEPRCCPSGETRYAIDRTTQQAHVLWTR</sequence>